<protein>
    <submittedName>
        <fullName evidence="2">Alpha/beta hydrolase</fullName>
    </submittedName>
</protein>
<dbReference type="EMBL" id="JAATTO010000026">
    <property type="protein sequence ID" value="MBC9980320.1"/>
    <property type="molecule type" value="Genomic_DNA"/>
</dbReference>
<dbReference type="InterPro" id="IPR050471">
    <property type="entry name" value="AB_hydrolase"/>
</dbReference>
<evidence type="ECO:0000259" key="1">
    <source>
        <dbReference type="Pfam" id="PF00561"/>
    </source>
</evidence>
<gene>
    <name evidence="2" type="ORF">HA482_19145</name>
</gene>
<reference evidence="2 3" key="1">
    <citation type="journal article" date="2020" name="Arch. Microbiol.">
        <title>Bradyrhizobium campsiandrae sp. nov., a nitrogen-fixing bacterial strain isolated from a native leguminous tree from the Amazon adapted to flooded conditions.</title>
        <authorList>
            <person name="Cabral Michel D."/>
            <person name="Martins da Costa E."/>
            <person name="Azarias Guimaraes A."/>
            <person name="Soares de Carvalho T."/>
            <person name="Santos de Castro Caputo P."/>
            <person name="Willems A."/>
            <person name="de Souza Moreira F.M."/>
        </authorList>
    </citation>
    <scope>NUCLEOTIDE SEQUENCE [LARGE SCALE GENOMIC DNA]</scope>
    <source>
        <strain evidence="3">INPA 384B</strain>
    </source>
</reference>
<proteinExistence type="predicted"/>
<feature type="domain" description="AB hydrolase-1" evidence="1">
    <location>
        <begin position="22"/>
        <end position="248"/>
    </location>
</feature>
<keyword evidence="2" id="KW-0378">Hydrolase</keyword>
<comment type="caution">
    <text evidence="2">The sequence shown here is derived from an EMBL/GenBank/DDBJ whole genome shotgun (WGS) entry which is preliminary data.</text>
</comment>
<organism evidence="2 3">
    <name type="scientific">Bradyrhizobium campsiandrae</name>
    <dbReference type="NCBI Taxonomy" id="1729892"/>
    <lineage>
        <taxon>Bacteria</taxon>
        <taxon>Pseudomonadati</taxon>
        <taxon>Pseudomonadota</taxon>
        <taxon>Alphaproteobacteria</taxon>
        <taxon>Hyphomicrobiales</taxon>
        <taxon>Nitrobacteraceae</taxon>
        <taxon>Bradyrhizobium</taxon>
    </lineage>
</organism>
<dbReference type="PRINTS" id="PR00111">
    <property type="entry name" value="ABHYDROLASE"/>
</dbReference>
<sequence>MPVVQVGDARVAYQIEGSGPGLVLVHGTGGNSQTNWSQMVGRLAESRTVVRPDYSGSGATIDKGGPLTVALLAAQVVAAVKDAAAAPFDLVGFSLGAAVATYIAAEYPDLVRSVVLLAGFASSADARQTMQFELWRDLVRTDHRAMARFILITGFSPDFLSSLDDAAISAAVDEIVTNTNWEGMARQIELDLTIDVRDRAPRIAKPALVIGCIHDHMVPPAHARELAALIPGSRYVDMATGHLAPLEQPDKFADLVLDFLRGDLA</sequence>
<name>A0ABR7U8L2_9BRAD</name>
<dbReference type="GO" id="GO:0016787">
    <property type="term" value="F:hydrolase activity"/>
    <property type="evidence" value="ECO:0007669"/>
    <property type="project" value="UniProtKB-KW"/>
</dbReference>
<evidence type="ECO:0000313" key="3">
    <source>
        <dbReference type="Proteomes" id="UP000639516"/>
    </source>
</evidence>
<dbReference type="Proteomes" id="UP000639516">
    <property type="component" value="Unassembled WGS sequence"/>
</dbReference>
<dbReference type="InterPro" id="IPR000073">
    <property type="entry name" value="AB_hydrolase_1"/>
</dbReference>
<dbReference type="Pfam" id="PF00561">
    <property type="entry name" value="Abhydrolase_1"/>
    <property type="match status" value="1"/>
</dbReference>
<dbReference type="PANTHER" id="PTHR43433">
    <property type="entry name" value="HYDROLASE, ALPHA/BETA FOLD FAMILY PROTEIN"/>
    <property type="match status" value="1"/>
</dbReference>
<dbReference type="SUPFAM" id="SSF53474">
    <property type="entry name" value="alpha/beta-Hydrolases"/>
    <property type="match status" value="1"/>
</dbReference>
<accession>A0ABR7U8L2</accession>
<evidence type="ECO:0000313" key="2">
    <source>
        <dbReference type="EMBL" id="MBC9980320.1"/>
    </source>
</evidence>
<keyword evidence="3" id="KW-1185">Reference proteome</keyword>
<dbReference type="InterPro" id="IPR029058">
    <property type="entry name" value="AB_hydrolase_fold"/>
</dbReference>
<dbReference type="PANTHER" id="PTHR43433:SF5">
    <property type="entry name" value="AB HYDROLASE-1 DOMAIN-CONTAINING PROTEIN"/>
    <property type="match status" value="1"/>
</dbReference>
<dbReference type="Gene3D" id="3.40.50.1820">
    <property type="entry name" value="alpha/beta hydrolase"/>
    <property type="match status" value="1"/>
</dbReference>